<evidence type="ECO:0000313" key="4">
    <source>
        <dbReference type="EMBL" id="PSK91114.1"/>
    </source>
</evidence>
<dbReference type="Pfam" id="PF02525">
    <property type="entry name" value="Flavodoxin_2"/>
    <property type="match status" value="1"/>
</dbReference>
<dbReference type="EMBL" id="PYGD01000006">
    <property type="protein sequence ID" value="PSK91114.1"/>
    <property type="molecule type" value="Genomic_DNA"/>
</dbReference>
<evidence type="ECO:0000256" key="1">
    <source>
        <dbReference type="ARBA" id="ARBA00006252"/>
    </source>
</evidence>
<evidence type="ECO:0000313" key="5">
    <source>
        <dbReference type="Proteomes" id="UP000240572"/>
    </source>
</evidence>
<sequence length="197" mass="22252">MRHLIVYAHPNPDSLNRHLLDTVTSLLVQQGHEVVVRDLNQQNFNPVLSLEDIAGLYRGVVGADIQAEQNHVAWAGCITFIYPIWWTGMPAIMKGYIDRVFSYGFAYRYDEGIQKGLLQDKEAVIINTQGKSHAAYAASGMDKALVLTSDQGIFAYCGFRIREHFFFENADRAGAEQVQQWTGDIAQHYAIHHLQTN</sequence>
<dbReference type="OrthoDB" id="652200at2"/>
<proteinExistence type="inferred from homology"/>
<dbReference type="Gene3D" id="3.40.50.360">
    <property type="match status" value="1"/>
</dbReference>
<keyword evidence="2" id="KW-0560">Oxidoreductase</keyword>
<comment type="caution">
    <text evidence="4">The sequence shown here is derived from an EMBL/GenBank/DDBJ whole genome shotgun (WGS) entry which is preliminary data.</text>
</comment>
<dbReference type="GO" id="GO:0005829">
    <property type="term" value="C:cytosol"/>
    <property type="evidence" value="ECO:0007669"/>
    <property type="project" value="TreeGrafter"/>
</dbReference>
<protein>
    <submittedName>
        <fullName evidence="4">NAD(P)H dehydrogenase (Quinone)</fullName>
    </submittedName>
</protein>
<dbReference type="GO" id="GO:0003955">
    <property type="term" value="F:NAD(P)H dehydrogenase (quinone) activity"/>
    <property type="evidence" value="ECO:0007669"/>
    <property type="project" value="TreeGrafter"/>
</dbReference>
<dbReference type="InterPro" id="IPR051545">
    <property type="entry name" value="NAD(P)H_dehydrogenase_qn"/>
</dbReference>
<feature type="domain" description="Flavodoxin-like fold" evidence="3">
    <location>
        <begin position="1"/>
        <end position="180"/>
    </location>
</feature>
<comment type="similarity">
    <text evidence="1">Belongs to the NAD(P)H dehydrogenase (quinone) family.</text>
</comment>
<organism evidence="4 5">
    <name type="scientific">Taibaiella chishuiensis</name>
    <dbReference type="NCBI Taxonomy" id="1434707"/>
    <lineage>
        <taxon>Bacteria</taxon>
        <taxon>Pseudomonadati</taxon>
        <taxon>Bacteroidota</taxon>
        <taxon>Chitinophagia</taxon>
        <taxon>Chitinophagales</taxon>
        <taxon>Chitinophagaceae</taxon>
        <taxon>Taibaiella</taxon>
    </lineage>
</organism>
<dbReference type="RefSeq" id="WP_106523722.1">
    <property type="nucleotide sequence ID" value="NZ_PYGD01000006.1"/>
</dbReference>
<reference evidence="4 5" key="1">
    <citation type="submission" date="2018-03" db="EMBL/GenBank/DDBJ databases">
        <title>Genomic Encyclopedia of Type Strains, Phase III (KMG-III): the genomes of soil and plant-associated and newly described type strains.</title>
        <authorList>
            <person name="Whitman W."/>
        </authorList>
    </citation>
    <scope>NUCLEOTIDE SEQUENCE [LARGE SCALE GENOMIC DNA]</scope>
    <source>
        <strain evidence="4 5">CGMCC 1.12700</strain>
    </source>
</reference>
<evidence type="ECO:0000259" key="3">
    <source>
        <dbReference type="Pfam" id="PF02525"/>
    </source>
</evidence>
<accession>A0A2P8D1L2</accession>
<dbReference type="PANTHER" id="PTHR10204">
    <property type="entry name" value="NAD P H OXIDOREDUCTASE-RELATED"/>
    <property type="match status" value="1"/>
</dbReference>
<gene>
    <name evidence="4" type="ORF">B0I18_106125</name>
</gene>
<dbReference type="InterPro" id="IPR029039">
    <property type="entry name" value="Flavoprotein-like_sf"/>
</dbReference>
<dbReference type="InterPro" id="IPR003680">
    <property type="entry name" value="Flavodoxin_fold"/>
</dbReference>
<dbReference type="AlphaFoldDB" id="A0A2P8D1L2"/>
<evidence type="ECO:0000256" key="2">
    <source>
        <dbReference type="ARBA" id="ARBA00023002"/>
    </source>
</evidence>
<name>A0A2P8D1L2_9BACT</name>
<keyword evidence="5" id="KW-1185">Reference proteome</keyword>
<dbReference type="SUPFAM" id="SSF52218">
    <property type="entry name" value="Flavoproteins"/>
    <property type="match status" value="1"/>
</dbReference>
<dbReference type="Proteomes" id="UP000240572">
    <property type="component" value="Unassembled WGS sequence"/>
</dbReference>
<dbReference type="PANTHER" id="PTHR10204:SF34">
    <property type="entry name" value="NAD(P)H DEHYDROGENASE [QUINONE] 1 ISOFORM 1"/>
    <property type="match status" value="1"/>
</dbReference>